<evidence type="ECO:0000313" key="4">
    <source>
        <dbReference type="EMBL" id="CAF5000051.1"/>
    </source>
</evidence>
<evidence type="ECO:0000313" key="3">
    <source>
        <dbReference type="EMBL" id="CAF4923172.1"/>
    </source>
</evidence>
<organism evidence="1 5">
    <name type="scientific">Rotaria magnacalcarata</name>
    <dbReference type="NCBI Taxonomy" id="392030"/>
    <lineage>
        <taxon>Eukaryota</taxon>
        <taxon>Metazoa</taxon>
        <taxon>Spiralia</taxon>
        <taxon>Gnathifera</taxon>
        <taxon>Rotifera</taxon>
        <taxon>Eurotatoria</taxon>
        <taxon>Bdelloidea</taxon>
        <taxon>Philodinida</taxon>
        <taxon>Philodinidae</taxon>
        <taxon>Rotaria</taxon>
    </lineage>
</organism>
<evidence type="ECO:0000313" key="5">
    <source>
        <dbReference type="Proteomes" id="UP000681967"/>
    </source>
</evidence>
<gene>
    <name evidence="1" type="ORF">BYL167_LOCUS40433</name>
    <name evidence="2" type="ORF">BYL167_LOCUS41324</name>
    <name evidence="3" type="ORF">GIL414_LOCUS52925</name>
    <name evidence="4" type="ORF">GIL414_LOCUS57184</name>
</gene>
<dbReference type="EMBL" id="CAJOBJ010182380">
    <property type="protein sequence ID" value="CAF4923172.1"/>
    <property type="molecule type" value="Genomic_DNA"/>
</dbReference>
<comment type="caution">
    <text evidence="1">The sequence shown here is derived from an EMBL/GenBank/DDBJ whole genome shotgun (WGS) entry which is preliminary data.</text>
</comment>
<proteinExistence type="predicted"/>
<evidence type="ECO:0000313" key="1">
    <source>
        <dbReference type="EMBL" id="CAF4608180.1"/>
    </source>
</evidence>
<dbReference type="Proteomes" id="UP000681720">
    <property type="component" value="Unassembled WGS sequence"/>
</dbReference>
<feature type="non-terminal residue" evidence="1">
    <location>
        <position position="1"/>
    </location>
</feature>
<dbReference type="EMBL" id="CAJOBH010104597">
    <property type="protein sequence ID" value="CAF4630030.1"/>
    <property type="molecule type" value="Genomic_DNA"/>
</dbReference>
<dbReference type="EMBL" id="CAJOBH010100020">
    <property type="protein sequence ID" value="CAF4608180.1"/>
    <property type="molecule type" value="Genomic_DNA"/>
</dbReference>
<dbReference type="EMBL" id="CAJOBJ010207012">
    <property type="protein sequence ID" value="CAF5000051.1"/>
    <property type="molecule type" value="Genomic_DNA"/>
</dbReference>
<name>A0A8S2Z7D5_9BILA</name>
<dbReference type="AlphaFoldDB" id="A0A8S2Z7D5"/>
<dbReference type="Proteomes" id="UP000681967">
    <property type="component" value="Unassembled WGS sequence"/>
</dbReference>
<reference evidence="1" key="1">
    <citation type="submission" date="2021-02" db="EMBL/GenBank/DDBJ databases">
        <authorList>
            <person name="Nowell W R."/>
        </authorList>
    </citation>
    <scope>NUCLEOTIDE SEQUENCE</scope>
</reference>
<protein>
    <submittedName>
        <fullName evidence="1">Uncharacterized protein</fullName>
    </submittedName>
</protein>
<evidence type="ECO:0000313" key="2">
    <source>
        <dbReference type="EMBL" id="CAF4630030.1"/>
    </source>
</evidence>
<accession>A0A8S2Z7D5</accession>
<sequence length="37" mass="4389">MIHRNIEAESQTIHDRVIRCMRAVDTWVHTGLTRADR</sequence>